<dbReference type="Gene3D" id="3.40.50.300">
    <property type="entry name" value="P-loop containing nucleotide triphosphate hydrolases"/>
    <property type="match status" value="1"/>
</dbReference>
<protein>
    <submittedName>
        <fullName evidence="4">Small GTP-binding protein, putative</fullName>
    </submittedName>
</protein>
<reference evidence="4" key="2">
    <citation type="journal article" date="2007" name="Science">
        <title>Draft genome sequence of the sexually transmitted pathogen Trichomonas vaginalis.</title>
        <authorList>
            <person name="Carlton J.M."/>
            <person name="Hirt R.P."/>
            <person name="Silva J.C."/>
            <person name="Delcher A.L."/>
            <person name="Schatz M."/>
            <person name="Zhao Q."/>
            <person name="Wortman J.R."/>
            <person name="Bidwell S.L."/>
            <person name="Alsmark U.C.M."/>
            <person name="Besteiro S."/>
            <person name="Sicheritz-Ponten T."/>
            <person name="Noel C.J."/>
            <person name="Dacks J.B."/>
            <person name="Foster P.G."/>
            <person name="Simillion C."/>
            <person name="Van de Peer Y."/>
            <person name="Miranda-Saavedra D."/>
            <person name="Barton G.J."/>
            <person name="Westrop G.D."/>
            <person name="Mueller S."/>
            <person name="Dessi D."/>
            <person name="Fiori P.L."/>
            <person name="Ren Q."/>
            <person name="Paulsen I."/>
            <person name="Zhang H."/>
            <person name="Bastida-Corcuera F.D."/>
            <person name="Simoes-Barbosa A."/>
            <person name="Brown M.T."/>
            <person name="Hayes R.D."/>
            <person name="Mukherjee M."/>
            <person name="Okumura C.Y."/>
            <person name="Schneider R."/>
            <person name="Smith A.J."/>
            <person name="Vanacova S."/>
            <person name="Villalvazo M."/>
            <person name="Haas B.J."/>
            <person name="Pertea M."/>
            <person name="Feldblyum T.V."/>
            <person name="Utterback T.R."/>
            <person name="Shu C.L."/>
            <person name="Osoegawa K."/>
            <person name="de Jong P.J."/>
            <person name="Hrdy I."/>
            <person name="Horvathova L."/>
            <person name="Zubacova Z."/>
            <person name="Dolezal P."/>
            <person name="Malik S.B."/>
            <person name="Logsdon J.M. Jr."/>
            <person name="Henze K."/>
            <person name="Gupta A."/>
            <person name="Wang C.C."/>
            <person name="Dunne R.L."/>
            <person name="Upcroft J.A."/>
            <person name="Upcroft P."/>
            <person name="White O."/>
            <person name="Salzberg S.L."/>
            <person name="Tang P."/>
            <person name="Chiu C.-H."/>
            <person name="Lee Y.-S."/>
            <person name="Embley T.M."/>
            <person name="Coombs G.H."/>
            <person name="Mottram J.C."/>
            <person name="Tachezy J."/>
            <person name="Fraser-Liggett C.M."/>
            <person name="Johnson P.J."/>
        </authorList>
    </citation>
    <scope>NUCLEOTIDE SEQUENCE [LARGE SCALE GENOMIC DNA]</scope>
    <source>
        <strain evidence="4">G3</strain>
    </source>
</reference>
<dbReference type="NCBIfam" id="TIGR00231">
    <property type="entry name" value="small_GTP"/>
    <property type="match status" value="1"/>
</dbReference>
<dbReference type="GO" id="GO:0042147">
    <property type="term" value="P:retrograde transport, endosome to Golgi"/>
    <property type="evidence" value="ECO:0000318"/>
    <property type="project" value="GO_Central"/>
</dbReference>
<accession>A2DUT4</accession>
<gene>
    <name evidence="4" type="ORF">TVAG_159920</name>
</gene>
<comment type="similarity">
    <text evidence="1">Belongs to the small GTPase superfamily. Rab family.</text>
</comment>
<dbReference type="GO" id="GO:0005829">
    <property type="term" value="C:cytosol"/>
    <property type="evidence" value="ECO:0007669"/>
    <property type="project" value="GOC"/>
</dbReference>
<dbReference type="VEuPathDB" id="TrichDB:TVAGG3_0259490"/>
<name>A2DUT4_TRIV3</name>
<dbReference type="SMART" id="SM00175">
    <property type="entry name" value="RAB"/>
    <property type="match status" value="1"/>
</dbReference>
<dbReference type="SMART" id="SM00173">
    <property type="entry name" value="RAS"/>
    <property type="match status" value="1"/>
</dbReference>
<proteinExistence type="inferred from homology"/>
<keyword evidence="5" id="KW-1185">Reference proteome</keyword>
<dbReference type="FunFam" id="3.40.50.300:FF:001329">
    <property type="entry name" value="Small GTP-binding protein, putative"/>
    <property type="match status" value="1"/>
</dbReference>
<dbReference type="KEGG" id="tva:4773826"/>
<organism evidence="4 5">
    <name type="scientific">Trichomonas vaginalis (strain ATCC PRA-98 / G3)</name>
    <dbReference type="NCBI Taxonomy" id="412133"/>
    <lineage>
        <taxon>Eukaryota</taxon>
        <taxon>Metamonada</taxon>
        <taxon>Parabasalia</taxon>
        <taxon>Trichomonadida</taxon>
        <taxon>Trichomonadidae</taxon>
        <taxon>Trichomonas</taxon>
    </lineage>
</organism>
<dbReference type="GO" id="GO:0003924">
    <property type="term" value="F:GTPase activity"/>
    <property type="evidence" value="ECO:0000318"/>
    <property type="project" value="GO_Central"/>
</dbReference>
<dbReference type="RefSeq" id="XP_001328042.1">
    <property type="nucleotide sequence ID" value="XM_001328007.1"/>
</dbReference>
<dbReference type="Pfam" id="PF00071">
    <property type="entry name" value="Ras"/>
    <property type="match status" value="1"/>
</dbReference>
<evidence type="ECO:0000313" key="4">
    <source>
        <dbReference type="EMBL" id="EAY15819.1"/>
    </source>
</evidence>
<keyword evidence="3" id="KW-0342">GTP-binding</keyword>
<dbReference type="GO" id="GO:0006886">
    <property type="term" value="P:intracellular protein transport"/>
    <property type="evidence" value="ECO:0000318"/>
    <property type="project" value="GO_Central"/>
</dbReference>
<dbReference type="STRING" id="5722.A2DUT4"/>
<dbReference type="eggNOG" id="KOG0092">
    <property type="taxonomic scope" value="Eukaryota"/>
</dbReference>
<sequence>MEEDNLQPYKIVFVGGASVGKTSIINRFYKQQFIMNPAATVHANCVQKQILVKDQPVILDIWDTAGQERFRCISPLFFRNAKLCISVFDASIAETINDAMSYVNDFLDTVPDGIVIVAANKIDLLPDSASNDFINEAQTRIEKEKYHFYYCSAKTGEGVEELFQGAASLMLDVVQEKQMMITDNKPSEKRNCC</sequence>
<dbReference type="PRINTS" id="PR00449">
    <property type="entry name" value="RASTRNSFRMNG"/>
</dbReference>
<dbReference type="PANTHER" id="PTHR47981:SF20">
    <property type="entry name" value="RAS-RELATED PROTEIN RAB-7A"/>
    <property type="match status" value="1"/>
</dbReference>
<dbReference type="PANTHER" id="PTHR47981">
    <property type="entry name" value="RAB FAMILY"/>
    <property type="match status" value="1"/>
</dbReference>
<dbReference type="Proteomes" id="UP000001542">
    <property type="component" value="Unassembled WGS sequence"/>
</dbReference>
<dbReference type="SMR" id="A2DUT4"/>
<dbReference type="GO" id="GO:0006890">
    <property type="term" value="P:retrograde vesicle-mediated transport, Golgi to endoplasmic reticulum"/>
    <property type="evidence" value="ECO:0000318"/>
    <property type="project" value="GO_Central"/>
</dbReference>
<dbReference type="InParanoid" id="A2DUT4"/>
<dbReference type="VEuPathDB" id="TrichDB:TVAG_159920"/>
<dbReference type="AlphaFoldDB" id="A2DUT4"/>
<dbReference type="InterPro" id="IPR027417">
    <property type="entry name" value="P-loop_NTPase"/>
</dbReference>
<dbReference type="GO" id="GO:0006891">
    <property type="term" value="P:intra-Golgi vesicle-mediated transport"/>
    <property type="evidence" value="ECO:0000318"/>
    <property type="project" value="GO_Central"/>
</dbReference>
<dbReference type="PROSITE" id="PS51421">
    <property type="entry name" value="RAS"/>
    <property type="match status" value="1"/>
</dbReference>
<dbReference type="PROSITE" id="PS51419">
    <property type="entry name" value="RAB"/>
    <property type="match status" value="1"/>
</dbReference>
<dbReference type="EMBL" id="DS113250">
    <property type="protein sequence ID" value="EAY15819.1"/>
    <property type="molecule type" value="Genomic_DNA"/>
</dbReference>
<keyword evidence="2" id="KW-0547">Nucleotide-binding</keyword>
<dbReference type="InterPro" id="IPR005225">
    <property type="entry name" value="Small_GTP-bd"/>
</dbReference>
<dbReference type="GO" id="GO:0012505">
    <property type="term" value="C:endomembrane system"/>
    <property type="evidence" value="ECO:0000318"/>
    <property type="project" value="GO_Central"/>
</dbReference>
<dbReference type="GO" id="GO:0005794">
    <property type="term" value="C:Golgi apparatus"/>
    <property type="evidence" value="ECO:0000318"/>
    <property type="project" value="GO_Central"/>
</dbReference>
<evidence type="ECO:0000256" key="1">
    <source>
        <dbReference type="ARBA" id="ARBA00006270"/>
    </source>
</evidence>
<dbReference type="GO" id="GO:0005525">
    <property type="term" value="F:GTP binding"/>
    <property type="evidence" value="ECO:0007669"/>
    <property type="project" value="UniProtKB-KW"/>
</dbReference>
<dbReference type="SUPFAM" id="SSF52540">
    <property type="entry name" value="P-loop containing nucleoside triphosphate hydrolases"/>
    <property type="match status" value="1"/>
</dbReference>
<dbReference type="SMART" id="SM00174">
    <property type="entry name" value="RHO"/>
    <property type="match status" value="1"/>
</dbReference>
<dbReference type="InterPro" id="IPR001806">
    <property type="entry name" value="Small_GTPase"/>
</dbReference>
<evidence type="ECO:0000256" key="2">
    <source>
        <dbReference type="ARBA" id="ARBA00022741"/>
    </source>
</evidence>
<evidence type="ECO:0000313" key="5">
    <source>
        <dbReference type="Proteomes" id="UP000001542"/>
    </source>
</evidence>
<dbReference type="CDD" id="cd00154">
    <property type="entry name" value="Rab"/>
    <property type="match status" value="1"/>
</dbReference>
<evidence type="ECO:0000256" key="3">
    <source>
        <dbReference type="ARBA" id="ARBA00023134"/>
    </source>
</evidence>
<dbReference type="OrthoDB" id="299781at2759"/>
<reference evidence="4" key="1">
    <citation type="submission" date="2006-10" db="EMBL/GenBank/DDBJ databases">
        <authorList>
            <person name="Amadeo P."/>
            <person name="Zhao Q."/>
            <person name="Wortman J."/>
            <person name="Fraser-Liggett C."/>
            <person name="Carlton J."/>
        </authorList>
    </citation>
    <scope>NUCLEOTIDE SEQUENCE</scope>
    <source>
        <strain evidence="4">G3</strain>
    </source>
</reference>